<protein>
    <recommendedName>
        <fullName evidence="4">Fe2OG dioxygenase domain-containing protein</fullName>
    </recommendedName>
</protein>
<dbReference type="EMBL" id="JAQMWT010000377">
    <property type="protein sequence ID" value="KAJ8602551.1"/>
    <property type="molecule type" value="Genomic_DNA"/>
</dbReference>
<feature type="region of interest" description="Disordered" evidence="1">
    <location>
        <begin position="59"/>
        <end position="79"/>
    </location>
</feature>
<keyword evidence="3" id="KW-1185">Reference proteome</keyword>
<sequence length="478" mass="50800">MDTTSLPSVVGIGVDQAAGLHSVGNGALRGAYVFDAESIIISGFIEKSEDVGVFSVSVEREGDDGASRARPQRLPNGSQQGRVRVDVVNAIGGEDEVKGRRVERLPPFEAADLEAGAGPEFEDAQAFHPQFSLEHAGGKVKLEAAPMLRVRAEERGEGLLVVVDVLAKQAPHVDVLVPRLALSNRLGVLHGLDQALKAAWAPGLTKQEVFRRALESLGAGDVATNTTAFRLALGAAVKRCWPEGKNFASRAAPCVVPQCAFVPSSRPPLPVDWRAARAEFRRTGLCVLRRAVDASLVLAEINAAAPPQTPTLLRPTTGNGAHGAYAYFVPGAPVLALRDDVAKAFQLDALAVSRSRFIAIRYGEGGVNYAHQDQAELAIQASILLSRPGLDFDGGEFFLKNLQTGETTTAACGEAGDVVVFQAAGDYAHGIRPVRRGTDRAERFAVGVFQPPAPGAGGGLSKRKRRASDHTTRPRRRR</sequence>
<evidence type="ECO:0000256" key="1">
    <source>
        <dbReference type="SAM" id="MobiDB-lite"/>
    </source>
</evidence>
<evidence type="ECO:0000313" key="3">
    <source>
        <dbReference type="Proteomes" id="UP001230188"/>
    </source>
</evidence>
<proteinExistence type="predicted"/>
<dbReference type="Proteomes" id="UP001230188">
    <property type="component" value="Unassembled WGS sequence"/>
</dbReference>
<feature type="compositionally biased region" description="Basic residues" evidence="1">
    <location>
        <begin position="461"/>
        <end position="478"/>
    </location>
</feature>
<organism evidence="2 3">
    <name type="scientific">Chrysophaeum taylorii</name>
    <dbReference type="NCBI Taxonomy" id="2483200"/>
    <lineage>
        <taxon>Eukaryota</taxon>
        <taxon>Sar</taxon>
        <taxon>Stramenopiles</taxon>
        <taxon>Ochrophyta</taxon>
        <taxon>Pelagophyceae</taxon>
        <taxon>Pelagomonadales</taxon>
        <taxon>Pelagomonadaceae</taxon>
        <taxon>Chrysophaeum</taxon>
    </lineage>
</organism>
<evidence type="ECO:0000313" key="2">
    <source>
        <dbReference type="EMBL" id="KAJ8602551.1"/>
    </source>
</evidence>
<comment type="caution">
    <text evidence="2">The sequence shown here is derived from an EMBL/GenBank/DDBJ whole genome shotgun (WGS) entry which is preliminary data.</text>
</comment>
<dbReference type="AlphaFoldDB" id="A0AAD7XIA4"/>
<evidence type="ECO:0008006" key="4">
    <source>
        <dbReference type="Google" id="ProtNLM"/>
    </source>
</evidence>
<dbReference type="Pfam" id="PF09859">
    <property type="entry name" value="Oxygenase-NA"/>
    <property type="match status" value="1"/>
</dbReference>
<gene>
    <name evidence="2" type="ORF">CTAYLR_008337</name>
</gene>
<dbReference type="InterPro" id="IPR018655">
    <property type="entry name" value="DUF2086"/>
</dbReference>
<reference evidence="2" key="1">
    <citation type="submission" date="2023-01" db="EMBL/GenBank/DDBJ databases">
        <title>Metagenome sequencing of chrysophaentin producing Chrysophaeum taylorii.</title>
        <authorList>
            <person name="Davison J."/>
            <person name="Bewley C."/>
        </authorList>
    </citation>
    <scope>NUCLEOTIDE SEQUENCE</scope>
    <source>
        <strain evidence="2">NIES-1699</strain>
    </source>
</reference>
<feature type="region of interest" description="Disordered" evidence="1">
    <location>
        <begin position="448"/>
        <end position="478"/>
    </location>
</feature>
<name>A0AAD7XIA4_9STRA</name>
<accession>A0AAD7XIA4</accession>
<dbReference type="Gene3D" id="2.60.120.620">
    <property type="entry name" value="q2cbj1_9rhob like domain"/>
    <property type="match status" value="1"/>
</dbReference>